<evidence type="ECO:0000259" key="3">
    <source>
        <dbReference type="Pfam" id="PF09394"/>
    </source>
</evidence>
<name>A0A1W1I1S6_9BACT</name>
<accession>A0A1W1I1S6</accession>
<dbReference type="AlphaFoldDB" id="A0A1W1I1S6"/>
<feature type="domain" description="Proteinase inhibitor I42 chagasin" evidence="3">
    <location>
        <begin position="23"/>
        <end position="107"/>
    </location>
</feature>
<dbReference type="OrthoDB" id="9797821at2"/>
<dbReference type="KEGG" id="nja:NSJP_0770"/>
<protein>
    <recommendedName>
        <fullName evidence="3">Proteinase inhibitor I42 chagasin domain-containing protein</fullName>
    </recommendedName>
</protein>
<evidence type="ECO:0000313" key="4">
    <source>
        <dbReference type="EMBL" id="SLM46942.1"/>
    </source>
</evidence>
<dbReference type="SUPFAM" id="SSF141066">
    <property type="entry name" value="ICP-like"/>
    <property type="match status" value="1"/>
</dbReference>
<dbReference type="RefSeq" id="WP_080885550.1">
    <property type="nucleotide sequence ID" value="NZ_LT828648.1"/>
</dbReference>
<evidence type="ECO:0000256" key="2">
    <source>
        <dbReference type="ARBA" id="ARBA00022704"/>
    </source>
</evidence>
<dbReference type="InterPro" id="IPR018990">
    <property type="entry name" value="Prot_inh_I42_chagasin"/>
</dbReference>
<organism evidence="4 5">
    <name type="scientific">Nitrospira japonica</name>
    <dbReference type="NCBI Taxonomy" id="1325564"/>
    <lineage>
        <taxon>Bacteria</taxon>
        <taxon>Pseudomonadati</taxon>
        <taxon>Nitrospirota</taxon>
        <taxon>Nitrospiria</taxon>
        <taxon>Nitrospirales</taxon>
        <taxon>Nitrospiraceae</taxon>
        <taxon>Nitrospira</taxon>
    </lineage>
</organism>
<dbReference type="EMBL" id="LT828648">
    <property type="protein sequence ID" value="SLM46942.1"/>
    <property type="molecule type" value="Genomic_DNA"/>
</dbReference>
<dbReference type="Proteomes" id="UP000192042">
    <property type="component" value="Chromosome I"/>
</dbReference>
<reference evidence="4 5" key="1">
    <citation type="submission" date="2017-03" db="EMBL/GenBank/DDBJ databases">
        <authorList>
            <person name="Afonso C.L."/>
            <person name="Miller P.J."/>
            <person name="Scott M.A."/>
            <person name="Spackman E."/>
            <person name="Goraichik I."/>
            <person name="Dimitrov K.M."/>
            <person name="Suarez D.L."/>
            <person name="Swayne D.E."/>
        </authorList>
    </citation>
    <scope>NUCLEOTIDE SEQUENCE [LARGE SCALE GENOMIC DNA]</scope>
    <source>
        <strain evidence="4">Genome sequencing of Nitrospira japonica strain NJ11</strain>
    </source>
</reference>
<gene>
    <name evidence="4" type="ORF">NSJP_0770</name>
</gene>
<dbReference type="Gene3D" id="2.60.40.2020">
    <property type="match status" value="1"/>
</dbReference>
<keyword evidence="1" id="KW-0646">Protease inhibitor</keyword>
<dbReference type="STRING" id="1325564.NSJP_0770"/>
<proteinExistence type="predicted"/>
<dbReference type="GO" id="GO:0004869">
    <property type="term" value="F:cysteine-type endopeptidase inhibitor activity"/>
    <property type="evidence" value="ECO:0007669"/>
    <property type="project" value="UniProtKB-KW"/>
</dbReference>
<keyword evidence="5" id="KW-1185">Reference proteome</keyword>
<sequence length="116" mass="12732">MTTSPDEGSHSSNADVKAIQAVVGRPITIHLWEDRTRGEQWVPSYDAASLALLGDEYLRVAGNNAVDNGTRTFEFQPIKPGNVHIIFEKRMGWKFTAEDRRVFSISVSGSGLQGGL</sequence>
<evidence type="ECO:0000313" key="5">
    <source>
        <dbReference type="Proteomes" id="UP000192042"/>
    </source>
</evidence>
<dbReference type="InterPro" id="IPR036331">
    <property type="entry name" value="Chagasin-like_sf"/>
</dbReference>
<evidence type="ECO:0000256" key="1">
    <source>
        <dbReference type="ARBA" id="ARBA00022690"/>
    </source>
</evidence>
<dbReference type="Pfam" id="PF09394">
    <property type="entry name" value="Inhibitor_I42"/>
    <property type="match status" value="1"/>
</dbReference>
<keyword evidence="2" id="KW-0789">Thiol protease inhibitor</keyword>